<dbReference type="KEGG" id="nte:NEUTE1DRAFT132170"/>
<evidence type="ECO:0000313" key="4">
    <source>
        <dbReference type="Proteomes" id="UP000008065"/>
    </source>
</evidence>
<keyword evidence="2" id="KW-1133">Transmembrane helix</keyword>
<organism evidence="3 4">
    <name type="scientific">Neurospora tetrasperma (strain FGSC 2508 / ATCC MYA-4615 / P0657)</name>
    <dbReference type="NCBI Taxonomy" id="510951"/>
    <lineage>
        <taxon>Eukaryota</taxon>
        <taxon>Fungi</taxon>
        <taxon>Dikarya</taxon>
        <taxon>Ascomycota</taxon>
        <taxon>Pezizomycotina</taxon>
        <taxon>Sordariomycetes</taxon>
        <taxon>Sordariomycetidae</taxon>
        <taxon>Sordariales</taxon>
        <taxon>Sordariaceae</taxon>
        <taxon>Neurospora</taxon>
    </lineage>
</organism>
<keyword evidence="2" id="KW-0812">Transmembrane</keyword>
<feature type="compositionally biased region" description="Polar residues" evidence="1">
    <location>
        <begin position="167"/>
        <end position="176"/>
    </location>
</feature>
<dbReference type="VEuPathDB" id="FungiDB:NEUTE1DRAFT_132170"/>
<keyword evidence="4" id="KW-1185">Reference proteome</keyword>
<proteinExistence type="predicted"/>
<feature type="transmembrane region" description="Helical" evidence="2">
    <location>
        <begin position="55"/>
        <end position="85"/>
    </location>
</feature>
<feature type="compositionally biased region" description="Low complexity" evidence="1">
    <location>
        <begin position="178"/>
        <end position="191"/>
    </location>
</feature>
<reference evidence="4" key="1">
    <citation type="journal article" date="2011" name="Genetics">
        <title>Massive changes in genome architecture accompany the transition to self-fertility in the filamentous fungus Neurospora tetrasperma.</title>
        <authorList>
            <person name="Ellison C.E."/>
            <person name="Stajich J.E."/>
            <person name="Jacobson D.J."/>
            <person name="Natvig D.O."/>
            <person name="Lapidus A."/>
            <person name="Foster B."/>
            <person name="Aerts A."/>
            <person name="Riley R."/>
            <person name="Lindquist E.A."/>
            <person name="Grigoriev I.V."/>
            <person name="Taylor J.W."/>
        </authorList>
    </citation>
    <scope>NUCLEOTIDE SEQUENCE [LARGE SCALE GENOMIC DNA]</scope>
    <source>
        <strain evidence="4">FGSC 2508 / P0657</strain>
    </source>
</reference>
<protein>
    <submittedName>
        <fullName evidence="3">Uncharacterized protein</fullName>
    </submittedName>
</protein>
<evidence type="ECO:0000256" key="2">
    <source>
        <dbReference type="SAM" id="Phobius"/>
    </source>
</evidence>
<name>F8MVD4_NEUT8</name>
<feature type="region of interest" description="Disordered" evidence="1">
    <location>
        <begin position="142"/>
        <end position="197"/>
    </location>
</feature>
<dbReference type="RefSeq" id="XP_009854664.1">
    <property type="nucleotide sequence ID" value="XM_009856362.1"/>
</dbReference>
<dbReference type="AlphaFoldDB" id="F8MVD4"/>
<dbReference type="GeneID" id="20825616"/>
<dbReference type="HOGENOM" id="CLU_1384500_0_0_1"/>
<gene>
    <name evidence="3" type="ORF">NEUTE1DRAFT_132170</name>
</gene>
<accession>F8MVD4</accession>
<evidence type="ECO:0000313" key="3">
    <source>
        <dbReference type="EMBL" id="EGO54737.1"/>
    </source>
</evidence>
<keyword evidence="2" id="KW-0472">Membrane</keyword>
<dbReference type="EMBL" id="GL891307">
    <property type="protein sequence ID" value="EGO54737.1"/>
    <property type="molecule type" value="Genomic_DNA"/>
</dbReference>
<dbReference type="Proteomes" id="UP000008065">
    <property type="component" value="Unassembled WGS sequence"/>
</dbReference>
<sequence>MAAGTVARPKVLYSCWRREHGSGTFKDSLGQPRVSHVSAIHQGLAVMRRKKGFGAWRSIVCSCGLVSVPFVTTALLVRLSFIAWVRWMQYALRARLRIVSYISRLPSDSELVVLHLRVRVKTAVKYVYTSLQSDSTLGYRCKSVPPKGRNPTIPPGRFDINRPGHNPDQTPASTARASAVIPVSQSRSSSPPGRPGA</sequence>
<evidence type="ECO:0000256" key="1">
    <source>
        <dbReference type="SAM" id="MobiDB-lite"/>
    </source>
</evidence>